<evidence type="ECO:0000256" key="8">
    <source>
        <dbReference type="ARBA" id="ARBA00046312"/>
    </source>
</evidence>
<dbReference type="STRING" id="32507.ENSNBRP00000003106"/>
<evidence type="ECO:0000256" key="9">
    <source>
        <dbReference type="PROSITE-ProRule" id="PRU00385"/>
    </source>
</evidence>
<keyword evidence="6 9" id="KW-0472">Membrane</keyword>
<dbReference type="Bgee" id="ENSNBRG00000002450">
    <property type="expression patterns" value="Expressed in zone of skin and 1 other cell type or tissue"/>
</dbReference>
<organism evidence="12 13">
    <name type="scientific">Neolamprologus brichardi</name>
    <name type="common">Fairy cichlid</name>
    <name type="synonym">Lamprologus brichardi</name>
    <dbReference type="NCBI Taxonomy" id="32507"/>
    <lineage>
        <taxon>Eukaryota</taxon>
        <taxon>Metazoa</taxon>
        <taxon>Chordata</taxon>
        <taxon>Craniata</taxon>
        <taxon>Vertebrata</taxon>
        <taxon>Euteleostomi</taxon>
        <taxon>Actinopterygii</taxon>
        <taxon>Neopterygii</taxon>
        <taxon>Teleostei</taxon>
        <taxon>Neoteleostei</taxon>
        <taxon>Acanthomorphata</taxon>
        <taxon>Ovalentaria</taxon>
        <taxon>Cichlomorphae</taxon>
        <taxon>Cichliformes</taxon>
        <taxon>Cichlidae</taxon>
        <taxon>African cichlids</taxon>
        <taxon>Pseudocrenilabrinae</taxon>
        <taxon>Lamprologini</taxon>
        <taxon>Neolamprologus</taxon>
    </lineage>
</organism>
<dbReference type="Pfam" id="PF10541">
    <property type="entry name" value="KASH"/>
    <property type="match status" value="1"/>
</dbReference>
<sequence length="802" mass="92695">PCFSHKEKLKETLVTMQQLDKNMSNLRSWLSRIEAELSRPITYSVCHEQEIQRRLAEQQELQRDIEKHTEGVASVLSLCDVLLRDEDATGGTEAESDSLQETSRSLDQRWRTICAMALNRKIEETWTLWCKFLNDYSRFEDWLKMAERTAANPNSADVLFTVAKEELKKFEGFQRQVHERLTQLELVNNQYRRLARENRTDRASQLKAMVHEGNRRWDTLHRRVAAILRRLKYFTSQREEFEGTRESLLVWLTNLDLQLTNVEHFSESDVHQKIQQLNSFQKEITLNTERIDGLIVFGEGLIQKSSPQDAAKIEEELEELHSYCQEVFRRLVRFHQYVSFTLGLIPSTTFSLESSLELIGRPWLGRSFGSLPATPTLLLSSPLVRSGRETPDSLALEWDHTVDVGGSSSHEDDEEEEENEEEGAYFSALSGIFKVCLQGSSSRSVVIQDSPRWRALGDRETESDTEGHTEGTPTLTSTPLKPGYVRFKNFSLLEHLQHMFTFKDVRVLLGVIERWELLKARSRCSERDVSEEPQQLRCDLDNITSWLKNVIPELDRLQESDPAACIEEMEARAKELKEMQKVFTHYKSIMLSVNLRSEEAPEAQEKLTSMNRDWSRACTGLQQWDLSLRKKLMQFLSSHLFSLTLEVVTIFVVCGLQVLQKELQDRQTHQASLQTLWSQLQPEDGTEESNEAREKLHVTGSKLKLLLKQVDGDLSNLRQRLVKAQNIFFLHIQEEKRESSPPRSFFYRALRAAFPLQLLLLLLLLLPCLIPVSESDSSCILTNNFARSFYPMLHYTNGPPPT</sequence>
<evidence type="ECO:0000256" key="3">
    <source>
        <dbReference type="ARBA" id="ARBA00022692"/>
    </source>
</evidence>
<keyword evidence="2" id="KW-0597">Phosphoprotein</keyword>
<dbReference type="Proteomes" id="UP000261580">
    <property type="component" value="Unassembled WGS sequence"/>
</dbReference>
<dbReference type="OMA" id="LTNNFAW"/>
<keyword evidence="5" id="KW-1133">Transmembrane helix</keyword>
<dbReference type="Gene3D" id="1.20.58.60">
    <property type="match status" value="3"/>
</dbReference>
<keyword evidence="13" id="KW-1185">Reference proteome</keyword>
<reference evidence="12" key="2">
    <citation type="submission" date="2025-09" db="UniProtKB">
        <authorList>
            <consortium name="Ensembl"/>
        </authorList>
    </citation>
    <scope>IDENTIFICATION</scope>
</reference>
<feature type="topological domain" description="Cytoplasmic" evidence="9">
    <location>
        <begin position="1"/>
        <end position="751"/>
    </location>
</feature>
<evidence type="ECO:0000313" key="12">
    <source>
        <dbReference type="Ensembl" id="ENSNBRP00000003106.1"/>
    </source>
</evidence>
<keyword evidence="7" id="KW-0539">Nucleus</keyword>
<accession>A0A3Q4G4I4</accession>
<feature type="region of interest" description="Disordered" evidence="10">
    <location>
        <begin position="455"/>
        <end position="477"/>
    </location>
</feature>
<dbReference type="PROSITE" id="PS51049">
    <property type="entry name" value="KASH"/>
    <property type="match status" value="1"/>
</dbReference>
<keyword evidence="3 9" id="KW-0812">Transmembrane</keyword>
<dbReference type="SMART" id="SM00150">
    <property type="entry name" value="SPEC"/>
    <property type="match status" value="4"/>
</dbReference>
<evidence type="ECO:0000256" key="5">
    <source>
        <dbReference type="ARBA" id="ARBA00022989"/>
    </source>
</evidence>
<dbReference type="Pfam" id="PF00435">
    <property type="entry name" value="Spectrin"/>
    <property type="match status" value="2"/>
</dbReference>
<dbReference type="CDD" id="cd00176">
    <property type="entry name" value="SPEC"/>
    <property type="match status" value="2"/>
</dbReference>
<evidence type="ECO:0000256" key="10">
    <source>
        <dbReference type="SAM" id="MobiDB-lite"/>
    </source>
</evidence>
<reference evidence="12" key="1">
    <citation type="submission" date="2025-08" db="UniProtKB">
        <authorList>
            <consortium name="Ensembl"/>
        </authorList>
    </citation>
    <scope>IDENTIFICATION</scope>
</reference>
<feature type="compositionally biased region" description="Acidic residues" evidence="10">
    <location>
        <begin position="411"/>
        <end position="421"/>
    </location>
</feature>
<evidence type="ECO:0000256" key="1">
    <source>
        <dbReference type="ARBA" id="ARBA00008619"/>
    </source>
</evidence>
<evidence type="ECO:0000256" key="6">
    <source>
        <dbReference type="ARBA" id="ARBA00023136"/>
    </source>
</evidence>
<dbReference type="InterPro" id="IPR002017">
    <property type="entry name" value="Spectrin_repeat"/>
</dbReference>
<feature type="domain" description="KASH" evidence="11">
    <location>
        <begin position="743"/>
        <end position="802"/>
    </location>
</feature>
<name>A0A3Q4G4I4_NEOBR</name>
<feature type="compositionally biased region" description="Basic and acidic residues" evidence="10">
    <location>
        <begin position="455"/>
        <end position="469"/>
    </location>
</feature>
<dbReference type="AlphaFoldDB" id="A0A3Q4G4I4"/>
<evidence type="ECO:0000313" key="13">
    <source>
        <dbReference type="Proteomes" id="UP000261580"/>
    </source>
</evidence>
<dbReference type="SMART" id="SM01249">
    <property type="entry name" value="KASH"/>
    <property type="match status" value="1"/>
</dbReference>
<dbReference type="PANTHER" id="PTHR14514">
    <property type="entry name" value="PKA ANCHORING PROTEIN"/>
    <property type="match status" value="1"/>
</dbReference>
<dbReference type="PANTHER" id="PTHR14514:SF4">
    <property type="entry name" value="NESPRIN-2"/>
    <property type="match status" value="1"/>
</dbReference>
<comment type="similarity">
    <text evidence="1">Belongs to the nesprin family.</text>
</comment>
<proteinExistence type="inferred from homology"/>
<evidence type="ECO:0000256" key="2">
    <source>
        <dbReference type="ARBA" id="ARBA00022553"/>
    </source>
</evidence>
<comment type="subcellular location">
    <subcellularLocation>
        <location evidence="8">Nucleus outer membrane</location>
        <topology evidence="8">Single-pass type IV membrane protein</topology>
    </subcellularLocation>
</comment>
<dbReference type="GeneTree" id="ENSGT00940000154656"/>
<feature type="region of interest" description="Disordered" evidence="10">
    <location>
        <begin position="395"/>
        <end position="421"/>
    </location>
</feature>
<evidence type="ECO:0000259" key="11">
    <source>
        <dbReference type="PROSITE" id="PS51049"/>
    </source>
</evidence>
<dbReference type="SUPFAM" id="SSF46966">
    <property type="entry name" value="Spectrin repeat"/>
    <property type="match status" value="3"/>
</dbReference>
<evidence type="ECO:0000256" key="7">
    <source>
        <dbReference type="ARBA" id="ARBA00023242"/>
    </source>
</evidence>
<protein>
    <recommendedName>
        <fullName evidence="11">KASH domain-containing protein</fullName>
    </recommendedName>
</protein>
<dbReference type="InterPro" id="IPR018159">
    <property type="entry name" value="Spectrin/alpha-actinin"/>
</dbReference>
<dbReference type="FunFam" id="1.20.58.60:FF:000157">
    <property type="entry name" value="Nesprin-1 isoform 1"/>
    <property type="match status" value="1"/>
</dbReference>
<dbReference type="GO" id="GO:0005640">
    <property type="term" value="C:nuclear outer membrane"/>
    <property type="evidence" value="ECO:0007669"/>
    <property type="project" value="UniProtKB-SubCell"/>
</dbReference>
<dbReference type="InterPro" id="IPR012315">
    <property type="entry name" value="KASH"/>
</dbReference>
<dbReference type="Ensembl" id="ENSNBRT00000003216.1">
    <property type="protein sequence ID" value="ENSNBRP00000003106.1"/>
    <property type="gene ID" value="ENSNBRG00000002450.1"/>
</dbReference>
<evidence type="ECO:0000256" key="4">
    <source>
        <dbReference type="ARBA" id="ARBA00022737"/>
    </source>
</evidence>
<feature type="topological domain" description="Perinuclear space" evidence="9">
    <location>
        <begin position="773"/>
        <end position="802"/>
    </location>
</feature>
<keyword evidence="4" id="KW-0677">Repeat</keyword>